<accession>X0TWT8</accession>
<evidence type="ECO:0000313" key="2">
    <source>
        <dbReference type="EMBL" id="GAF80585.1"/>
    </source>
</evidence>
<proteinExistence type="predicted"/>
<organism evidence="2">
    <name type="scientific">marine sediment metagenome</name>
    <dbReference type="NCBI Taxonomy" id="412755"/>
    <lineage>
        <taxon>unclassified sequences</taxon>
        <taxon>metagenomes</taxon>
        <taxon>ecological metagenomes</taxon>
    </lineage>
</organism>
<dbReference type="Gene3D" id="3.40.50.150">
    <property type="entry name" value="Vaccinia Virus protein VP39"/>
    <property type="match status" value="1"/>
</dbReference>
<dbReference type="SUPFAM" id="SSF53335">
    <property type="entry name" value="S-adenosyl-L-methionine-dependent methyltransferases"/>
    <property type="match status" value="1"/>
</dbReference>
<feature type="domain" description="Methyltransferase type 12" evidence="1">
    <location>
        <begin position="3"/>
        <end position="68"/>
    </location>
</feature>
<dbReference type="AlphaFoldDB" id="X0TWT8"/>
<protein>
    <recommendedName>
        <fullName evidence="1">Methyltransferase type 12 domain-containing protein</fullName>
    </recommendedName>
</protein>
<dbReference type="InterPro" id="IPR029063">
    <property type="entry name" value="SAM-dependent_MTases_sf"/>
</dbReference>
<dbReference type="CDD" id="cd02440">
    <property type="entry name" value="AdoMet_MTases"/>
    <property type="match status" value="1"/>
</dbReference>
<feature type="non-terminal residue" evidence="2">
    <location>
        <position position="1"/>
    </location>
</feature>
<evidence type="ECO:0000259" key="1">
    <source>
        <dbReference type="Pfam" id="PF08242"/>
    </source>
</evidence>
<name>X0TWT8_9ZZZZ</name>
<reference evidence="2" key="1">
    <citation type="journal article" date="2014" name="Front. Microbiol.">
        <title>High frequency of phylogenetically diverse reductive dehalogenase-homologous genes in deep subseafloor sedimentary metagenomes.</title>
        <authorList>
            <person name="Kawai M."/>
            <person name="Futagami T."/>
            <person name="Toyoda A."/>
            <person name="Takaki Y."/>
            <person name="Nishi S."/>
            <person name="Hori S."/>
            <person name="Arai W."/>
            <person name="Tsubouchi T."/>
            <person name="Morono Y."/>
            <person name="Uchiyama I."/>
            <person name="Ito T."/>
            <person name="Fujiyama A."/>
            <person name="Inagaki F."/>
            <person name="Takami H."/>
        </authorList>
    </citation>
    <scope>NUCLEOTIDE SEQUENCE</scope>
    <source>
        <strain evidence="2">Expedition CK06-06</strain>
    </source>
</reference>
<dbReference type="EMBL" id="BARS01005913">
    <property type="protein sequence ID" value="GAF80585.1"/>
    <property type="molecule type" value="Genomic_DNA"/>
</dbReference>
<dbReference type="Pfam" id="PF08242">
    <property type="entry name" value="Methyltransf_12"/>
    <property type="match status" value="1"/>
</dbReference>
<dbReference type="InterPro" id="IPR013217">
    <property type="entry name" value="Methyltransf_12"/>
</dbReference>
<gene>
    <name evidence="2" type="ORF">S01H1_11594</name>
</gene>
<comment type="caution">
    <text evidence="2">The sequence shown here is derived from an EMBL/GenBank/DDBJ whole genome shotgun (WGS) entry which is preliminary data.</text>
</comment>
<sequence length="344" mass="39191">ALDIARQRARRRGLEDKITWVRASLLDLPDSGLGPFDYINCSGVLHHLDSPADGLAALTSVLKDDGALGLMLYGRYGRTGVYQMQQLMRLINHGEHRSRAMVENTKEVLASLPNTNWLKRTPTLIGEKDQLDDAEIFDIFLHAKDRPYSVLEVYDLLDRENLHLVEFLYEERAMYDYQFAFRGEGLQRQVARLPRRYQQAAAELFWGTLDRHKFWASRHTDTTADARDPQNVPVFSKLAESIGMPESIVTTVNSSSLVWRPSIDARHGMTISFNLELNDVNRQLVRLIDGRHTMGEIVRTITSGADSPTADENVWNLCCETLESLRKFDFVVLHHESVPGIDKL</sequence>